<dbReference type="InterPro" id="IPR001296">
    <property type="entry name" value="Glyco_trans_1"/>
</dbReference>
<evidence type="ECO:0000259" key="1">
    <source>
        <dbReference type="Pfam" id="PF00534"/>
    </source>
</evidence>
<dbReference type="EMBL" id="JABULY010000001">
    <property type="protein sequence ID" value="MBV6530882.1"/>
    <property type="molecule type" value="Genomic_DNA"/>
</dbReference>
<dbReference type="PANTHER" id="PTHR12526">
    <property type="entry name" value="GLYCOSYLTRANSFERASE"/>
    <property type="match status" value="1"/>
</dbReference>
<sequence>MTKKVLFVINSLKNKAGSERVACLLANLFFYEMNMDITIITRNSSEIAYELDSKINIKIINGNFLSFLYKLQLNILHEPPDVVIVHNMGKLSLLCSLLRTTAKLISLEHVSFSIRPRYIRFLSKILYRRFNTIISLSAQDANEYALWHNNVAHINNVSPFKINDKAYDITNRNIIAIGRLTEQKNFQHLLYAWEKCYSQLNEWTLNIYGTGEDRDNLSNLILERKIRSVNLKGEVKNLEDIYKNSAFIVMSSKYEGLPMVLIEAQSIGLPIVSYDCPTGPSEIIKHDKDGLLVENQNIDELAKAILYLATNHTKRLNMSNNALSAAERFSSKTILMHWEKILLY</sequence>
<accession>A0ABS6S5R7</accession>
<dbReference type="RefSeq" id="WP_157402709.1">
    <property type="nucleotide sequence ID" value="NZ_JABULY010000001.1"/>
</dbReference>
<proteinExistence type="predicted"/>
<gene>
    <name evidence="2" type="ORF">HT657_01760</name>
</gene>
<protein>
    <submittedName>
        <fullName evidence="2">Glycosyltransferase family 4 protein</fullName>
    </submittedName>
</protein>
<evidence type="ECO:0000313" key="2">
    <source>
        <dbReference type="EMBL" id="MBV6530882.1"/>
    </source>
</evidence>
<dbReference type="Proteomes" id="UP001196379">
    <property type="component" value="Unassembled WGS sequence"/>
</dbReference>
<feature type="domain" description="Glycosyl transferase family 1" evidence="1">
    <location>
        <begin position="171"/>
        <end position="322"/>
    </location>
</feature>
<dbReference type="CDD" id="cd03820">
    <property type="entry name" value="GT4_AmsD-like"/>
    <property type="match status" value="1"/>
</dbReference>
<name>A0ABS6S5R7_9PAST</name>
<dbReference type="GeneID" id="65548535"/>
<organism evidence="2 3">
    <name type="scientific">Ursidibacter maritimus</name>
    <dbReference type="NCBI Taxonomy" id="1331689"/>
    <lineage>
        <taxon>Bacteria</taxon>
        <taxon>Pseudomonadati</taxon>
        <taxon>Pseudomonadota</taxon>
        <taxon>Gammaproteobacteria</taxon>
        <taxon>Pasteurellales</taxon>
        <taxon>Pasteurellaceae</taxon>
        <taxon>Ursidibacter</taxon>
    </lineage>
</organism>
<evidence type="ECO:0000313" key="3">
    <source>
        <dbReference type="Proteomes" id="UP001196379"/>
    </source>
</evidence>
<dbReference type="Gene3D" id="3.40.50.2000">
    <property type="entry name" value="Glycogen Phosphorylase B"/>
    <property type="match status" value="2"/>
</dbReference>
<keyword evidence="3" id="KW-1185">Reference proteome</keyword>
<dbReference type="Pfam" id="PF00534">
    <property type="entry name" value="Glycos_transf_1"/>
    <property type="match status" value="1"/>
</dbReference>
<dbReference type="SUPFAM" id="SSF53756">
    <property type="entry name" value="UDP-Glycosyltransferase/glycogen phosphorylase"/>
    <property type="match status" value="1"/>
</dbReference>
<reference evidence="2 3" key="1">
    <citation type="journal article" date="2021" name="Mol. Ecol.">
        <title>Polar bear-adapted Ursidibacter maritimus are remarkably conserved after generations in captivity.</title>
        <authorList>
            <person name="Espinosa-Gongora C."/>
            <person name="Hansen M.J."/>
            <person name="Bertelsen M.F."/>
            <person name="Bojesen A.M."/>
        </authorList>
    </citation>
    <scope>NUCLEOTIDE SEQUENCE [LARGE SCALE GENOMIC DNA]</scope>
    <source>
        <strain evidence="2 3">Pb43106</strain>
    </source>
</reference>
<comment type="caution">
    <text evidence="2">The sequence shown here is derived from an EMBL/GenBank/DDBJ whole genome shotgun (WGS) entry which is preliminary data.</text>
</comment>
<dbReference type="PANTHER" id="PTHR12526:SF630">
    <property type="entry name" value="GLYCOSYLTRANSFERASE"/>
    <property type="match status" value="1"/>
</dbReference>